<dbReference type="Proteomes" id="UP000789405">
    <property type="component" value="Unassembled WGS sequence"/>
</dbReference>
<accession>A0A9N9I5L0</accession>
<evidence type="ECO:0000313" key="2">
    <source>
        <dbReference type="Proteomes" id="UP000789405"/>
    </source>
</evidence>
<name>A0A9N9I5L0_9GLOM</name>
<organism evidence="1 2">
    <name type="scientific">Dentiscutata erythropus</name>
    <dbReference type="NCBI Taxonomy" id="1348616"/>
    <lineage>
        <taxon>Eukaryota</taxon>
        <taxon>Fungi</taxon>
        <taxon>Fungi incertae sedis</taxon>
        <taxon>Mucoromycota</taxon>
        <taxon>Glomeromycotina</taxon>
        <taxon>Glomeromycetes</taxon>
        <taxon>Diversisporales</taxon>
        <taxon>Gigasporaceae</taxon>
        <taxon>Dentiscutata</taxon>
    </lineage>
</organism>
<dbReference type="OrthoDB" id="2366574at2759"/>
<proteinExistence type="predicted"/>
<comment type="caution">
    <text evidence="1">The sequence shown here is derived from an EMBL/GenBank/DDBJ whole genome shotgun (WGS) entry which is preliminary data.</text>
</comment>
<gene>
    <name evidence="1" type="ORF">DERYTH_LOCUS14358</name>
</gene>
<protein>
    <submittedName>
        <fullName evidence="1">19142_t:CDS:1</fullName>
    </submittedName>
</protein>
<evidence type="ECO:0000313" key="1">
    <source>
        <dbReference type="EMBL" id="CAG8721539.1"/>
    </source>
</evidence>
<dbReference type="EMBL" id="CAJVPY010010764">
    <property type="protein sequence ID" value="CAG8721539.1"/>
    <property type="molecule type" value="Genomic_DNA"/>
</dbReference>
<dbReference type="GO" id="GO:0003676">
    <property type="term" value="F:nucleic acid binding"/>
    <property type="evidence" value="ECO:0007669"/>
    <property type="project" value="InterPro"/>
</dbReference>
<reference evidence="1" key="1">
    <citation type="submission" date="2021-06" db="EMBL/GenBank/DDBJ databases">
        <authorList>
            <person name="Kallberg Y."/>
            <person name="Tangrot J."/>
            <person name="Rosling A."/>
        </authorList>
    </citation>
    <scope>NUCLEOTIDE SEQUENCE</scope>
    <source>
        <strain evidence="1">MA453B</strain>
    </source>
</reference>
<dbReference type="InterPro" id="IPR011856">
    <property type="entry name" value="tRNA_endonuc-like_dom_sf"/>
</dbReference>
<dbReference type="AlphaFoldDB" id="A0A9N9I5L0"/>
<keyword evidence="2" id="KW-1185">Reference proteome</keyword>
<sequence>MNPSELFLHRCKLFFKASNEGKSSFFLSDVPKWLHSNGYSFFPEYIKAPPHSIHGEYSWDQKDTNKIIKFIVETLSRVYPSYFTSEMVSINRTNRVNWSSFNSSQSYMNIYEANLQDKLIKNFERLFPKYWLLGFKLLYKYDWHPVPNRPDKGRSDIILTNGKGIFAVVETKVINSSNRYEKLHDVQRQATEYKTMFLEHFADDPAVIAVIGVWFTNETHYGFSTNHTDNYTIGFSSEIDEIIAKAVEPGKSELQ</sequence>
<dbReference type="Gene3D" id="3.40.1350.10">
    <property type="match status" value="1"/>
</dbReference>